<evidence type="ECO:0000313" key="2">
    <source>
        <dbReference type="EMBL" id="KAK4002989.1"/>
    </source>
</evidence>
<keyword evidence="1" id="KW-0472">Membrane</keyword>
<dbReference type="Proteomes" id="UP001234178">
    <property type="component" value="Unassembled WGS sequence"/>
</dbReference>
<name>A0ABQ9YQU5_9CRUS</name>
<sequence>MVVLGHKNDLFHLPGSQALFLVNLLFVLICFAVSFGRVHTRQKDFENWTKQTYLVQLPSHYRKRHPGARPRTLYKSVGTTFKKTKNEAVCRVEH</sequence>
<proteinExistence type="predicted"/>
<comment type="caution">
    <text evidence="2">The sequence shown here is derived from an EMBL/GenBank/DDBJ whole genome shotgun (WGS) entry which is preliminary data.</text>
</comment>
<reference evidence="2 3" key="1">
    <citation type="journal article" date="2023" name="Nucleic Acids Res.">
        <title>The hologenome of Daphnia magna reveals possible DNA methylation and microbiome-mediated evolution of the host genome.</title>
        <authorList>
            <person name="Chaturvedi A."/>
            <person name="Li X."/>
            <person name="Dhandapani V."/>
            <person name="Marshall H."/>
            <person name="Kissane S."/>
            <person name="Cuenca-Cambronero M."/>
            <person name="Asole G."/>
            <person name="Calvet F."/>
            <person name="Ruiz-Romero M."/>
            <person name="Marangio P."/>
            <person name="Guigo R."/>
            <person name="Rago D."/>
            <person name="Mirbahai L."/>
            <person name="Eastwood N."/>
            <person name="Colbourne J.K."/>
            <person name="Zhou J."/>
            <person name="Mallon E."/>
            <person name="Orsini L."/>
        </authorList>
    </citation>
    <scope>NUCLEOTIDE SEQUENCE [LARGE SCALE GENOMIC DNA]</scope>
    <source>
        <strain evidence="2">LRV0_1</strain>
    </source>
</reference>
<feature type="transmembrane region" description="Helical" evidence="1">
    <location>
        <begin position="20"/>
        <end position="38"/>
    </location>
</feature>
<evidence type="ECO:0000256" key="1">
    <source>
        <dbReference type="SAM" id="Phobius"/>
    </source>
</evidence>
<protein>
    <submittedName>
        <fullName evidence="2">Uncharacterized protein</fullName>
    </submittedName>
</protein>
<evidence type="ECO:0000313" key="3">
    <source>
        <dbReference type="Proteomes" id="UP001234178"/>
    </source>
</evidence>
<gene>
    <name evidence="2" type="ORF">OUZ56_004778</name>
</gene>
<dbReference type="EMBL" id="JAOYFB010000001">
    <property type="protein sequence ID" value="KAK4002989.1"/>
    <property type="molecule type" value="Genomic_DNA"/>
</dbReference>
<accession>A0ABQ9YQU5</accession>
<keyword evidence="3" id="KW-1185">Reference proteome</keyword>
<keyword evidence="1" id="KW-1133">Transmembrane helix</keyword>
<keyword evidence="1" id="KW-0812">Transmembrane</keyword>
<organism evidence="2 3">
    <name type="scientific">Daphnia magna</name>
    <dbReference type="NCBI Taxonomy" id="35525"/>
    <lineage>
        <taxon>Eukaryota</taxon>
        <taxon>Metazoa</taxon>
        <taxon>Ecdysozoa</taxon>
        <taxon>Arthropoda</taxon>
        <taxon>Crustacea</taxon>
        <taxon>Branchiopoda</taxon>
        <taxon>Diplostraca</taxon>
        <taxon>Cladocera</taxon>
        <taxon>Anomopoda</taxon>
        <taxon>Daphniidae</taxon>
        <taxon>Daphnia</taxon>
    </lineage>
</organism>